<accession>A0A1S2QFD2</accession>
<evidence type="ECO:0000313" key="3">
    <source>
        <dbReference type="Proteomes" id="UP000179642"/>
    </source>
</evidence>
<protein>
    <submittedName>
        <fullName evidence="2">Uncharacterized protein</fullName>
    </submittedName>
</protein>
<name>A0A1S2QFD2_9ACTN</name>
<gene>
    <name evidence="2" type="ORF">BIV23_17490</name>
</gene>
<proteinExistence type="predicted"/>
<comment type="caution">
    <text evidence="2">The sequence shown here is derived from an EMBL/GenBank/DDBJ whole genome shotgun (WGS) entry which is preliminary data.</text>
</comment>
<feature type="region of interest" description="Disordered" evidence="1">
    <location>
        <begin position="1"/>
        <end position="36"/>
    </location>
</feature>
<evidence type="ECO:0000256" key="1">
    <source>
        <dbReference type="SAM" id="MobiDB-lite"/>
    </source>
</evidence>
<sequence>MATATGRTRSAARPGTVVPTSASRPATATTVTSSRGVTVGAARPVMPTLHAVSTARAIPLPSEVARSSGLGTSVRSMRST</sequence>
<evidence type="ECO:0000313" key="2">
    <source>
        <dbReference type="EMBL" id="OIK04311.1"/>
    </source>
</evidence>
<organism evidence="2 3">
    <name type="scientific">Streptomyces monashensis</name>
    <dbReference type="NCBI Taxonomy" id="1678012"/>
    <lineage>
        <taxon>Bacteria</taxon>
        <taxon>Bacillati</taxon>
        <taxon>Actinomycetota</taxon>
        <taxon>Actinomycetes</taxon>
        <taxon>Kitasatosporales</taxon>
        <taxon>Streptomycetaceae</taxon>
        <taxon>Streptomyces</taxon>
    </lineage>
</organism>
<dbReference type="Proteomes" id="UP000179642">
    <property type="component" value="Unassembled WGS sequence"/>
</dbReference>
<keyword evidence="3" id="KW-1185">Reference proteome</keyword>
<reference evidence="2 3" key="1">
    <citation type="submission" date="2016-10" db="EMBL/GenBank/DDBJ databases">
        <title>Genome sequence of Streptomyces sp. MUSC 1.</title>
        <authorList>
            <person name="Lee L.-H."/>
            <person name="Ser H.-L."/>
            <person name="Law J.W.-F."/>
        </authorList>
    </citation>
    <scope>NUCLEOTIDE SEQUENCE [LARGE SCALE GENOMIC DNA]</scope>
    <source>
        <strain evidence="2 3">MUSC 1</strain>
    </source>
</reference>
<dbReference type="EMBL" id="MLYO01000029">
    <property type="protein sequence ID" value="OIK04311.1"/>
    <property type="molecule type" value="Genomic_DNA"/>
</dbReference>
<dbReference type="AlphaFoldDB" id="A0A1S2QFD2"/>